<gene>
    <name evidence="6" type="ORF">OB919_21385</name>
</gene>
<evidence type="ECO:0000256" key="1">
    <source>
        <dbReference type="ARBA" id="ARBA00001974"/>
    </source>
</evidence>
<evidence type="ECO:0000256" key="2">
    <source>
        <dbReference type="ARBA" id="ARBA00022630"/>
    </source>
</evidence>
<dbReference type="EMBL" id="JAOPJZ010000047">
    <property type="protein sequence ID" value="MCU4754488.1"/>
    <property type="molecule type" value="Genomic_DNA"/>
</dbReference>
<dbReference type="RefSeq" id="WP_342810786.1">
    <property type="nucleotide sequence ID" value="NZ_JAOPJZ010000047.1"/>
</dbReference>
<evidence type="ECO:0000259" key="5">
    <source>
        <dbReference type="Pfam" id="PF00890"/>
    </source>
</evidence>
<dbReference type="PANTHER" id="PTHR43400:SF7">
    <property type="entry name" value="FAD-DEPENDENT OXIDOREDUCTASE 2 FAD BINDING DOMAIN-CONTAINING PROTEIN"/>
    <property type="match status" value="1"/>
</dbReference>
<dbReference type="Gene3D" id="3.90.700.10">
    <property type="entry name" value="Succinate dehydrogenase/fumarate reductase flavoprotein, catalytic domain"/>
    <property type="match status" value="1"/>
</dbReference>
<dbReference type="Proteomes" id="UP001321047">
    <property type="component" value="Unassembled WGS sequence"/>
</dbReference>
<dbReference type="Gene3D" id="3.50.50.60">
    <property type="entry name" value="FAD/NAD(P)-binding domain"/>
    <property type="match status" value="1"/>
</dbReference>
<proteinExistence type="predicted"/>
<dbReference type="SUPFAM" id="SSF56425">
    <property type="entry name" value="Succinate dehydrogenase/fumarate reductase flavoprotein, catalytic domain"/>
    <property type="match status" value="1"/>
</dbReference>
<keyword evidence="4" id="KW-0560">Oxidoreductase</keyword>
<evidence type="ECO:0000313" key="7">
    <source>
        <dbReference type="Proteomes" id="UP001321047"/>
    </source>
</evidence>
<evidence type="ECO:0000313" key="6">
    <source>
        <dbReference type="EMBL" id="MCU4754488.1"/>
    </source>
</evidence>
<dbReference type="SUPFAM" id="SSF51905">
    <property type="entry name" value="FAD/NAD(P)-binding domain"/>
    <property type="match status" value="1"/>
</dbReference>
<comment type="caution">
    <text evidence="6">The sequence shown here is derived from an EMBL/GenBank/DDBJ whole genome shotgun (WGS) entry which is preliminary data.</text>
</comment>
<sequence length="494" mass="53619">MTLQRREFMQASGATVGALTIGELDKIKRIDEHEETDDAERWDIETDYAVAGASLGGCISALITAENGLDVVLLEKGPETGGTALSSAGGLYIIGDGPYDLEHMQEIAPDVDNDLGEALANNFTETIEYLQERDFPVEPLPWRDPDYDVSIGASYEERREFFDHFENEFEGHGGEVYTDTPAKSLVLDTDGTPVGILAENRETGELLSVGASDILLAVGGFQAEPGMKVQYMGRDADNVAHRSAPTVTGDGLRMALAAGGRHSRSMGRFFGHPAPWPPLPPQYDIDEHYEEDLDLVWAQHSLGFFTSDTVMLNHHGNRFVDESRGSDIINQEIAEQPQGYAFSVLDAELSEEIDDIETIDEQGGNVWEGESLDELVNEVDGLAARAVHTIEQFNTAIEEDDDTLLTIPRESERHPITDPPFTAVQFTAGVAQTHGGVDIDTSGRVLDCSGSPIQNLYAIPGTAGGVTRFTYVGSLCQLAVFGRLAAEHVVDSAS</sequence>
<dbReference type="InterPro" id="IPR050315">
    <property type="entry name" value="FAD-oxidoreductase_2"/>
</dbReference>
<protein>
    <submittedName>
        <fullName evidence="6">FAD-binding protein</fullName>
    </submittedName>
</protein>
<reference evidence="6 7" key="1">
    <citation type="submission" date="2022-09" db="EMBL/GenBank/DDBJ databases">
        <title>Enrichment on poylsaccharides allowed isolation of novel metabolic and taxonomic groups of Haloarchaea.</title>
        <authorList>
            <person name="Sorokin D.Y."/>
            <person name="Elcheninov A.G."/>
            <person name="Khizhniak T.V."/>
            <person name="Kolganova T.V."/>
            <person name="Kublanov I.V."/>
        </authorList>
    </citation>
    <scope>NUCLEOTIDE SEQUENCE [LARGE SCALE GENOMIC DNA]</scope>
    <source>
        <strain evidence="6 7">AArc-curdl1</strain>
    </source>
</reference>
<keyword evidence="2" id="KW-0285">Flavoprotein</keyword>
<dbReference type="Pfam" id="PF00890">
    <property type="entry name" value="FAD_binding_2"/>
    <property type="match status" value="1"/>
</dbReference>
<comment type="cofactor">
    <cofactor evidence="1">
        <name>FAD</name>
        <dbReference type="ChEBI" id="CHEBI:57692"/>
    </cofactor>
</comment>
<keyword evidence="7" id="KW-1185">Reference proteome</keyword>
<feature type="domain" description="FAD-dependent oxidoreductase 2 FAD-binding" evidence="5">
    <location>
        <begin position="47"/>
        <end position="468"/>
    </location>
</feature>
<dbReference type="InterPro" id="IPR036188">
    <property type="entry name" value="FAD/NAD-bd_sf"/>
</dbReference>
<evidence type="ECO:0000256" key="3">
    <source>
        <dbReference type="ARBA" id="ARBA00022827"/>
    </source>
</evidence>
<accession>A0AAP2ZCB4</accession>
<dbReference type="InterPro" id="IPR027477">
    <property type="entry name" value="Succ_DH/fumarate_Rdtase_cat_sf"/>
</dbReference>
<organism evidence="6 7">
    <name type="scientific">Natronosalvus hydrolyticus</name>
    <dbReference type="NCBI Taxonomy" id="2979988"/>
    <lineage>
        <taxon>Archaea</taxon>
        <taxon>Methanobacteriati</taxon>
        <taxon>Methanobacteriota</taxon>
        <taxon>Stenosarchaea group</taxon>
        <taxon>Halobacteria</taxon>
        <taxon>Halobacteriales</taxon>
        <taxon>Natrialbaceae</taxon>
        <taxon>Natronosalvus</taxon>
    </lineage>
</organism>
<dbReference type="InterPro" id="IPR003953">
    <property type="entry name" value="FAD-dep_OxRdtase_2_FAD-bd"/>
</dbReference>
<keyword evidence="3" id="KW-0274">FAD</keyword>
<dbReference type="GO" id="GO:0016491">
    <property type="term" value="F:oxidoreductase activity"/>
    <property type="evidence" value="ECO:0007669"/>
    <property type="project" value="UniProtKB-KW"/>
</dbReference>
<evidence type="ECO:0000256" key="4">
    <source>
        <dbReference type="ARBA" id="ARBA00023002"/>
    </source>
</evidence>
<dbReference type="PANTHER" id="PTHR43400">
    <property type="entry name" value="FUMARATE REDUCTASE"/>
    <property type="match status" value="1"/>
</dbReference>
<dbReference type="AlphaFoldDB" id="A0AAP2ZCB4"/>
<name>A0AAP2ZCB4_9EURY</name>